<proteinExistence type="predicted"/>
<dbReference type="PANTHER" id="PTHR46977">
    <property type="entry name" value="PROTEIN FREE1"/>
    <property type="match status" value="1"/>
</dbReference>
<dbReference type="GO" id="GO:0070676">
    <property type="term" value="P:intralumenal vesicle formation"/>
    <property type="evidence" value="ECO:0007669"/>
    <property type="project" value="TreeGrafter"/>
</dbReference>
<evidence type="ECO:0000313" key="2">
    <source>
        <dbReference type="EMBL" id="RZC19506.1"/>
    </source>
</evidence>
<dbReference type="PANTHER" id="PTHR46977:SF1">
    <property type="entry name" value="PROTEIN FREE1"/>
    <property type="match status" value="1"/>
</dbReference>
<dbReference type="EMBL" id="QZWG01000003">
    <property type="protein sequence ID" value="RZC19506.1"/>
    <property type="molecule type" value="Genomic_DNA"/>
</dbReference>
<dbReference type="GO" id="GO:0043130">
    <property type="term" value="F:ubiquitin binding"/>
    <property type="evidence" value="ECO:0007669"/>
    <property type="project" value="InterPro"/>
</dbReference>
<dbReference type="AlphaFoldDB" id="A0A445L8D0"/>
<gene>
    <name evidence="2" type="ORF">D0Y65_006361</name>
</gene>
<feature type="compositionally biased region" description="Low complexity" evidence="1">
    <location>
        <begin position="19"/>
        <end position="28"/>
    </location>
</feature>
<dbReference type="Proteomes" id="UP000289340">
    <property type="component" value="Chromosome 3"/>
</dbReference>
<feature type="region of interest" description="Disordered" evidence="1">
    <location>
        <begin position="19"/>
        <end position="48"/>
    </location>
</feature>
<feature type="compositionally biased region" description="Pro residues" evidence="1">
    <location>
        <begin position="34"/>
        <end position="43"/>
    </location>
</feature>
<comment type="caution">
    <text evidence="2">The sequence shown here is derived from an EMBL/GenBank/DDBJ whole genome shotgun (WGS) entry which is preliminary data.</text>
</comment>
<reference evidence="2 3" key="1">
    <citation type="submission" date="2018-09" db="EMBL/GenBank/DDBJ databases">
        <title>A high-quality reference genome of wild soybean provides a powerful tool to mine soybean genomes.</title>
        <authorList>
            <person name="Xie M."/>
            <person name="Chung C.Y.L."/>
            <person name="Li M.-W."/>
            <person name="Wong F.-L."/>
            <person name="Chan T.-F."/>
            <person name="Lam H.-M."/>
        </authorList>
    </citation>
    <scope>NUCLEOTIDE SEQUENCE [LARGE SCALE GENOMIC DNA]</scope>
    <source>
        <strain evidence="3">cv. W05</strain>
        <tissue evidence="2">Hypocotyl of etiolated seedlings</tissue>
    </source>
</reference>
<dbReference type="GO" id="GO:0000813">
    <property type="term" value="C:ESCRT I complex"/>
    <property type="evidence" value="ECO:0007669"/>
    <property type="project" value="TreeGrafter"/>
</dbReference>
<name>A0A445L8D0_GLYSO</name>
<protein>
    <submittedName>
        <fullName evidence="2">Protein FREE1</fullName>
    </submittedName>
</protein>
<accession>A0A445L8D0</accession>
<dbReference type="InterPro" id="IPR045893">
    <property type="entry name" value="FREE1"/>
</dbReference>
<sequence>MRSKGRTCCSQLSLLLRRATATKTKTTSPRAKQDPPPSNPPYSVPVYGRQNEDVYGERVLAYDGGKVELYGARGSVPKSSSTWSSFDDYGRAIGGGGGAPPPATATSKVVKAMPKVDAEGDTKSGVQKFRVKLLAESGGQITIDVL</sequence>
<organism evidence="2 3">
    <name type="scientific">Glycine soja</name>
    <name type="common">Wild soybean</name>
    <dbReference type="NCBI Taxonomy" id="3848"/>
    <lineage>
        <taxon>Eukaryota</taxon>
        <taxon>Viridiplantae</taxon>
        <taxon>Streptophyta</taxon>
        <taxon>Embryophyta</taxon>
        <taxon>Tracheophyta</taxon>
        <taxon>Spermatophyta</taxon>
        <taxon>Magnoliopsida</taxon>
        <taxon>eudicotyledons</taxon>
        <taxon>Gunneridae</taxon>
        <taxon>Pentapetalae</taxon>
        <taxon>rosids</taxon>
        <taxon>fabids</taxon>
        <taxon>Fabales</taxon>
        <taxon>Fabaceae</taxon>
        <taxon>Papilionoideae</taxon>
        <taxon>50 kb inversion clade</taxon>
        <taxon>NPAAA clade</taxon>
        <taxon>indigoferoid/millettioid clade</taxon>
        <taxon>Phaseoleae</taxon>
        <taxon>Glycine</taxon>
        <taxon>Glycine subgen. Soja</taxon>
    </lineage>
</organism>
<dbReference type="GO" id="GO:0031902">
    <property type="term" value="C:late endosome membrane"/>
    <property type="evidence" value="ECO:0007669"/>
    <property type="project" value="TreeGrafter"/>
</dbReference>
<dbReference type="GO" id="GO:0036258">
    <property type="term" value="P:multivesicular body assembly"/>
    <property type="evidence" value="ECO:0007669"/>
    <property type="project" value="InterPro"/>
</dbReference>
<evidence type="ECO:0000256" key="1">
    <source>
        <dbReference type="SAM" id="MobiDB-lite"/>
    </source>
</evidence>
<keyword evidence="3" id="KW-1185">Reference proteome</keyword>
<evidence type="ECO:0000313" key="3">
    <source>
        <dbReference type="Proteomes" id="UP000289340"/>
    </source>
</evidence>